<feature type="compositionally biased region" description="Basic and acidic residues" evidence="1">
    <location>
        <begin position="74"/>
        <end position="83"/>
    </location>
</feature>
<accession>A0A0W8FSJ2</accession>
<evidence type="ECO:0000259" key="2">
    <source>
        <dbReference type="Pfam" id="PF21688"/>
    </source>
</evidence>
<gene>
    <name evidence="3" type="ORF">ASZ90_006423</name>
</gene>
<comment type="caution">
    <text evidence="3">The sequence shown here is derived from an EMBL/GenBank/DDBJ whole genome shotgun (WGS) entry which is preliminary data.</text>
</comment>
<feature type="region of interest" description="Disordered" evidence="1">
    <location>
        <begin position="71"/>
        <end position="90"/>
    </location>
</feature>
<dbReference type="Gene3D" id="3.50.50.60">
    <property type="entry name" value="FAD/NAD(P)-binding domain"/>
    <property type="match status" value="2"/>
</dbReference>
<organism evidence="3">
    <name type="scientific">hydrocarbon metagenome</name>
    <dbReference type="NCBI Taxonomy" id="938273"/>
    <lineage>
        <taxon>unclassified sequences</taxon>
        <taxon>metagenomes</taxon>
        <taxon>ecological metagenomes</taxon>
    </lineage>
</organism>
<dbReference type="EMBL" id="LNQE01000887">
    <property type="protein sequence ID" value="KUG23777.1"/>
    <property type="molecule type" value="Genomic_DNA"/>
</dbReference>
<evidence type="ECO:0000256" key="1">
    <source>
        <dbReference type="SAM" id="MobiDB-lite"/>
    </source>
</evidence>
<sequence>MKIIKLNGIKLDLSESEELLVVKAAATLNIAVNDIIAIDVIKKALDARRHKPPHFVYALGVSVSDNTKLPVESEQEHLMPGEKNKKRSPALSLLSPPKLPVVVIGSGPAGLFAAYVLALRNIPVLILERGAQLEERVKDVNKFWEQGILNPQSNVLFGEGGAGTFSDGKLTSRTKNPDSLWIKNILVQMGAPSTIVYDAKPHIGTDKLRKIIVNLRKTLMEMGCRIEFKAEVTDFLIFKRNIKAIIINEKEEVKTNNIILAIGQSADETYRKLFNRGIQIEDKPFAMGLRVEHPQELINSIQYGKWRNHPQLPPAEYFITVSVPDLNRSVYTFCMCPGGAVIGCADSDGLVVTNGMSNAARSGEFGNSAIVVNIRVDDFASSNQNLSGLEFRQIWEKKAFQSGGNNYCAPAQKITDFLQGKKANVIGKTSFSPGIKPAALEDVLPEFVTNSLRYGIKEFDRKMTGFITEDAHLIGVETRTSSPLRICRRSDGQSESIGGIYPCGEGSGYAGGIVSSALDGIKAAQNLINNLYHF</sequence>
<dbReference type="PIRSF" id="PIRSF038984">
    <property type="entry name" value="FAD_binding_protein"/>
    <property type="match status" value="1"/>
</dbReference>
<dbReference type="PANTHER" id="PTHR42842">
    <property type="entry name" value="FAD/NAD(P)-BINDING OXIDOREDUCTASE"/>
    <property type="match status" value="1"/>
</dbReference>
<dbReference type="SUPFAM" id="SSF51905">
    <property type="entry name" value="FAD/NAD(P)-binding domain"/>
    <property type="match status" value="1"/>
</dbReference>
<evidence type="ECO:0000313" key="3">
    <source>
        <dbReference type="EMBL" id="KUG23777.1"/>
    </source>
</evidence>
<dbReference type="Pfam" id="PF13450">
    <property type="entry name" value="NAD_binding_8"/>
    <property type="match status" value="1"/>
</dbReference>
<dbReference type="InterPro" id="IPR049516">
    <property type="entry name" value="FAD-depend_C"/>
</dbReference>
<protein>
    <submittedName>
        <fullName evidence="3">Nad(Fad)-utilizing dehydrogenase</fullName>
    </submittedName>
</protein>
<dbReference type="PANTHER" id="PTHR42842:SF3">
    <property type="entry name" value="FAD_NAD(P)-BINDING OXIDOREDUCTASE FAMILY PROTEIN"/>
    <property type="match status" value="1"/>
</dbReference>
<dbReference type="InterPro" id="IPR036188">
    <property type="entry name" value="FAD/NAD-bd_sf"/>
</dbReference>
<reference evidence="3" key="1">
    <citation type="journal article" date="2015" name="Proc. Natl. Acad. Sci. U.S.A.">
        <title>Networks of energetic and metabolic interactions define dynamics in microbial communities.</title>
        <authorList>
            <person name="Embree M."/>
            <person name="Liu J.K."/>
            <person name="Al-Bassam M.M."/>
            <person name="Zengler K."/>
        </authorList>
    </citation>
    <scope>NUCLEOTIDE SEQUENCE</scope>
</reference>
<feature type="domain" description="FAD-dependent protein C-terminal" evidence="2">
    <location>
        <begin position="284"/>
        <end position="480"/>
    </location>
</feature>
<name>A0A0W8FSJ2_9ZZZZ</name>
<dbReference type="Pfam" id="PF21688">
    <property type="entry name" value="FAD-depend_C"/>
    <property type="match status" value="1"/>
</dbReference>
<dbReference type="AlphaFoldDB" id="A0A0W8FSJ2"/>
<dbReference type="InterPro" id="IPR028348">
    <property type="entry name" value="FAD-binding_protein"/>
</dbReference>
<dbReference type="Gene3D" id="3.30.70.2700">
    <property type="match status" value="1"/>
</dbReference>
<proteinExistence type="predicted"/>